<name>A0A840CEH2_9RHOB</name>
<keyword evidence="1" id="KW-0472">Membrane</keyword>
<dbReference type="Proteomes" id="UP000585681">
    <property type="component" value="Unassembled WGS sequence"/>
</dbReference>
<gene>
    <name evidence="2" type="ORF">GGR17_003045</name>
</gene>
<dbReference type="InterPro" id="IPR018692">
    <property type="entry name" value="DUF2189"/>
</dbReference>
<keyword evidence="1" id="KW-0812">Transmembrane</keyword>
<feature type="transmembrane region" description="Helical" evidence="1">
    <location>
        <begin position="119"/>
        <end position="144"/>
    </location>
</feature>
<organism evidence="2 3">
    <name type="scientific">Actibacterium naphthalenivorans</name>
    <dbReference type="NCBI Taxonomy" id="1614693"/>
    <lineage>
        <taxon>Bacteria</taxon>
        <taxon>Pseudomonadati</taxon>
        <taxon>Pseudomonadota</taxon>
        <taxon>Alphaproteobacteria</taxon>
        <taxon>Rhodobacterales</taxon>
        <taxon>Roseobacteraceae</taxon>
        <taxon>Actibacterium</taxon>
    </lineage>
</organism>
<feature type="transmembrane region" description="Helical" evidence="1">
    <location>
        <begin position="198"/>
        <end position="218"/>
    </location>
</feature>
<proteinExistence type="predicted"/>
<sequence length="258" mass="28081">MTEVTAAAPSRVPEIQRVSCGTVFTALKRGWRDFLAAPGYGAFFGGFYVVCGIAMFWVTQVTGQIYWLAILVFGFPLLGPFAAVGLYEVSRRLENGTPLNWREILGVIWRQKDRQLPSISAIIILIFLFWSFIGHMIFALFLGLSTMTNVTSSYEVFLTANGLMMLGVGSLVGAGLAALIFAVTVVGLPLLLDREIDFVTAMIVSVSTVTANPGPMLLWGITLIGLLFAGMLPFFIGLLVVLPVLGHATWHLYRAALV</sequence>
<evidence type="ECO:0000313" key="2">
    <source>
        <dbReference type="EMBL" id="MBB4023223.1"/>
    </source>
</evidence>
<evidence type="ECO:0000313" key="3">
    <source>
        <dbReference type="Proteomes" id="UP000585681"/>
    </source>
</evidence>
<protein>
    <submittedName>
        <fullName evidence="2">Putative membrane protein</fullName>
    </submittedName>
</protein>
<dbReference type="Pfam" id="PF09955">
    <property type="entry name" value="DUF2189"/>
    <property type="match status" value="1"/>
</dbReference>
<feature type="transmembrane region" description="Helical" evidence="1">
    <location>
        <begin position="164"/>
        <end position="191"/>
    </location>
</feature>
<reference evidence="2" key="1">
    <citation type="submission" date="2020-08" db="EMBL/GenBank/DDBJ databases">
        <title>Genomic Encyclopedia of Type Strains, Phase IV (KMG-IV): sequencing the most valuable type-strain genomes for metagenomic binning, comparative biology and taxonomic classification.</title>
        <authorList>
            <person name="Goeker M."/>
        </authorList>
    </citation>
    <scope>NUCLEOTIDE SEQUENCE [LARGE SCALE GENOMIC DNA]</scope>
    <source>
        <strain evidence="2">DSM 105040</strain>
    </source>
</reference>
<evidence type="ECO:0000256" key="1">
    <source>
        <dbReference type="SAM" id="Phobius"/>
    </source>
</evidence>
<dbReference type="AlphaFoldDB" id="A0A840CEH2"/>
<dbReference type="EMBL" id="JACIEQ010000004">
    <property type="protein sequence ID" value="MBB4023223.1"/>
    <property type="molecule type" value="Genomic_DNA"/>
</dbReference>
<feature type="transmembrane region" description="Helical" evidence="1">
    <location>
        <begin position="224"/>
        <end position="245"/>
    </location>
</feature>
<dbReference type="RefSeq" id="WP_054539172.1">
    <property type="nucleotide sequence ID" value="NZ_JACIEQ010000004.1"/>
</dbReference>
<keyword evidence="1" id="KW-1133">Transmembrane helix</keyword>
<keyword evidence="3" id="KW-1185">Reference proteome</keyword>
<feature type="transmembrane region" description="Helical" evidence="1">
    <location>
        <begin position="65"/>
        <end position="87"/>
    </location>
</feature>
<comment type="caution">
    <text evidence="2">The sequence shown here is derived from an EMBL/GenBank/DDBJ whole genome shotgun (WGS) entry which is preliminary data.</text>
</comment>
<accession>A0A840CEH2</accession>
<feature type="transmembrane region" description="Helical" evidence="1">
    <location>
        <begin position="34"/>
        <end position="59"/>
    </location>
</feature>